<evidence type="ECO:0000259" key="5">
    <source>
        <dbReference type="Pfam" id="PF24568"/>
    </source>
</evidence>
<keyword evidence="7" id="KW-1185">Reference proteome</keyword>
<dbReference type="CDD" id="cd12797">
    <property type="entry name" value="M23_peptidase"/>
    <property type="match status" value="1"/>
</dbReference>
<dbReference type="Pfam" id="PF01551">
    <property type="entry name" value="Peptidase_M23"/>
    <property type="match status" value="1"/>
</dbReference>
<dbReference type="Proteomes" id="UP000469440">
    <property type="component" value="Unassembled WGS sequence"/>
</dbReference>
<gene>
    <name evidence="6" type="primary">envC</name>
    <name evidence="6" type="ORF">CAFE_16870</name>
</gene>
<feature type="domain" description="Peptidoglycan hydrolase PcsB coiled-coil" evidence="5">
    <location>
        <begin position="104"/>
        <end position="176"/>
    </location>
</feature>
<dbReference type="Gene3D" id="2.70.70.10">
    <property type="entry name" value="Glucose Permease (Domain IIA)"/>
    <property type="match status" value="1"/>
</dbReference>
<dbReference type="PANTHER" id="PTHR21666:SF270">
    <property type="entry name" value="MUREIN HYDROLASE ACTIVATOR ENVC"/>
    <property type="match status" value="1"/>
</dbReference>
<sequence length="400" mass="43200">MNGNKGMKILAAVLAAFLMVLSVPAVKPAQASTLSQLQKRQSALKQKKEQVDAQIKSLKNDKAKKQQYKDALTSQISTVEEQIDNLNDQIADLNSNIKEKEDQIAQKQKSIDTDLAKLKDRLYAIYLTGDASTLEVILNAKSVMDLADKAEVLQAITQHDTDLINQLKDEMKSVSDQKSEIEKQRAAVAESKKEYDKKQSELTGYINEANSALADIASDESAAQAQSKALAKQEDEASAAVDQWYREYYESLKKNSGGTSGSGGYISKGNFTWPVPSCTSISSPFGSRWGGFHKGIDISRSGIYGAAIVAADSGKVIQAGYGQYGTGYGGYGNVVAIDHGGGYSTLYGHMSRVAVSKGQQVTKGQVIGYVGSTGQSSGPHCHFEIRVNGVAKNPMNWFTK</sequence>
<feature type="coiled-coil region" evidence="2">
    <location>
        <begin position="164"/>
        <end position="208"/>
    </location>
</feature>
<feature type="chain" id="PRO_5038581006" evidence="3">
    <location>
        <begin position="26"/>
        <end position="400"/>
    </location>
</feature>
<evidence type="ECO:0000313" key="7">
    <source>
        <dbReference type="Proteomes" id="UP000469440"/>
    </source>
</evidence>
<evidence type="ECO:0000256" key="2">
    <source>
        <dbReference type="SAM" id="Coils"/>
    </source>
</evidence>
<feature type="coiled-coil region" evidence="2">
    <location>
        <begin position="34"/>
        <end position="110"/>
    </location>
</feature>
<keyword evidence="6" id="KW-0378">Hydrolase</keyword>
<proteinExistence type="predicted"/>
<feature type="domain" description="M23ase beta-sheet core" evidence="4">
    <location>
        <begin position="292"/>
        <end position="394"/>
    </location>
</feature>
<dbReference type="InterPro" id="IPR016047">
    <property type="entry name" value="M23ase_b-sheet_dom"/>
</dbReference>
<dbReference type="RefSeq" id="WP_228724956.1">
    <property type="nucleotide sequence ID" value="NZ_CP060286.1"/>
</dbReference>
<evidence type="ECO:0000256" key="1">
    <source>
        <dbReference type="ARBA" id="ARBA00022729"/>
    </source>
</evidence>
<dbReference type="InterPro" id="IPR011055">
    <property type="entry name" value="Dup_hybrid_motif"/>
</dbReference>
<dbReference type="PANTHER" id="PTHR21666">
    <property type="entry name" value="PEPTIDASE-RELATED"/>
    <property type="match status" value="1"/>
</dbReference>
<evidence type="ECO:0000313" key="6">
    <source>
        <dbReference type="EMBL" id="MVB10985.1"/>
    </source>
</evidence>
<reference evidence="6 7" key="1">
    <citation type="submission" date="2019-09" db="EMBL/GenBank/DDBJ databases">
        <title>Genome sequence of Clostridium sp. EA1.</title>
        <authorList>
            <person name="Poehlein A."/>
            <person name="Bengelsdorf F.R."/>
            <person name="Daniel R."/>
        </authorList>
    </citation>
    <scope>NUCLEOTIDE SEQUENCE [LARGE SCALE GENOMIC DNA]</scope>
    <source>
        <strain evidence="6 7">EA1</strain>
    </source>
</reference>
<dbReference type="InterPro" id="IPR050570">
    <property type="entry name" value="Cell_wall_metabolism_enzyme"/>
</dbReference>
<dbReference type="AlphaFoldDB" id="A0A6N8HZF5"/>
<evidence type="ECO:0000259" key="4">
    <source>
        <dbReference type="Pfam" id="PF01551"/>
    </source>
</evidence>
<dbReference type="EMBL" id="VWXL01000052">
    <property type="protein sequence ID" value="MVB10985.1"/>
    <property type="molecule type" value="Genomic_DNA"/>
</dbReference>
<keyword evidence="1 3" id="KW-0732">Signal</keyword>
<protein>
    <submittedName>
        <fullName evidence="6">Murein hydrolase activator EnvC</fullName>
    </submittedName>
</protein>
<keyword evidence="2" id="KW-0175">Coiled coil</keyword>
<dbReference type="InterPro" id="IPR057309">
    <property type="entry name" value="PcsB_CC"/>
</dbReference>
<organism evidence="6 7">
    <name type="scientific">Caproicibacter fermentans</name>
    <dbReference type="NCBI Taxonomy" id="2576756"/>
    <lineage>
        <taxon>Bacteria</taxon>
        <taxon>Bacillati</taxon>
        <taxon>Bacillota</taxon>
        <taxon>Clostridia</taxon>
        <taxon>Eubacteriales</taxon>
        <taxon>Acutalibacteraceae</taxon>
        <taxon>Caproicibacter</taxon>
    </lineage>
</organism>
<evidence type="ECO:0000256" key="3">
    <source>
        <dbReference type="SAM" id="SignalP"/>
    </source>
</evidence>
<dbReference type="Pfam" id="PF24568">
    <property type="entry name" value="CC_PcsB"/>
    <property type="match status" value="1"/>
</dbReference>
<comment type="caution">
    <text evidence="6">The sequence shown here is derived from an EMBL/GenBank/DDBJ whole genome shotgun (WGS) entry which is preliminary data.</text>
</comment>
<dbReference type="SUPFAM" id="SSF51261">
    <property type="entry name" value="Duplicated hybrid motif"/>
    <property type="match status" value="1"/>
</dbReference>
<dbReference type="Gene3D" id="6.10.250.3150">
    <property type="match status" value="1"/>
</dbReference>
<accession>A0A6N8HZF5</accession>
<name>A0A6N8HZF5_9FIRM</name>
<feature type="signal peptide" evidence="3">
    <location>
        <begin position="1"/>
        <end position="25"/>
    </location>
</feature>
<dbReference type="GO" id="GO:0004222">
    <property type="term" value="F:metalloendopeptidase activity"/>
    <property type="evidence" value="ECO:0007669"/>
    <property type="project" value="TreeGrafter"/>
</dbReference>